<evidence type="ECO:0000313" key="1">
    <source>
        <dbReference type="EMBL" id="KAI3779379.1"/>
    </source>
</evidence>
<evidence type="ECO:0000313" key="2">
    <source>
        <dbReference type="Proteomes" id="UP001055811"/>
    </source>
</evidence>
<name>A0ACB9G6X4_CICIN</name>
<dbReference type="EMBL" id="CM042010">
    <property type="protein sequence ID" value="KAI3779379.1"/>
    <property type="molecule type" value="Genomic_DNA"/>
</dbReference>
<organism evidence="1 2">
    <name type="scientific">Cichorium intybus</name>
    <name type="common">Chicory</name>
    <dbReference type="NCBI Taxonomy" id="13427"/>
    <lineage>
        <taxon>Eukaryota</taxon>
        <taxon>Viridiplantae</taxon>
        <taxon>Streptophyta</taxon>
        <taxon>Embryophyta</taxon>
        <taxon>Tracheophyta</taxon>
        <taxon>Spermatophyta</taxon>
        <taxon>Magnoliopsida</taxon>
        <taxon>eudicotyledons</taxon>
        <taxon>Gunneridae</taxon>
        <taxon>Pentapetalae</taxon>
        <taxon>asterids</taxon>
        <taxon>campanulids</taxon>
        <taxon>Asterales</taxon>
        <taxon>Asteraceae</taxon>
        <taxon>Cichorioideae</taxon>
        <taxon>Cichorieae</taxon>
        <taxon>Cichoriinae</taxon>
        <taxon>Cichorium</taxon>
    </lineage>
</organism>
<reference evidence="2" key="1">
    <citation type="journal article" date="2022" name="Mol. Ecol. Resour.">
        <title>The genomes of chicory, endive, great burdock and yacon provide insights into Asteraceae palaeo-polyploidization history and plant inulin production.</title>
        <authorList>
            <person name="Fan W."/>
            <person name="Wang S."/>
            <person name="Wang H."/>
            <person name="Wang A."/>
            <person name="Jiang F."/>
            <person name="Liu H."/>
            <person name="Zhao H."/>
            <person name="Xu D."/>
            <person name="Zhang Y."/>
        </authorList>
    </citation>
    <scope>NUCLEOTIDE SEQUENCE [LARGE SCALE GENOMIC DNA]</scope>
    <source>
        <strain evidence="2">cv. Punajuju</strain>
    </source>
</reference>
<accession>A0ACB9G6X4</accession>
<comment type="caution">
    <text evidence="1">The sequence shown here is derived from an EMBL/GenBank/DDBJ whole genome shotgun (WGS) entry which is preliminary data.</text>
</comment>
<proteinExistence type="predicted"/>
<reference evidence="1 2" key="2">
    <citation type="journal article" date="2022" name="Mol. Ecol. Resour.">
        <title>The genomes of chicory, endive, great burdock and yacon provide insights into Asteraceae paleo-polyploidization history and plant inulin production.</title>
        <authorList>
            <person name="Fan W."/>
            <person name="Wang S."/>
            <person name="Wang H."/>
            <person name="Wang A."/>
            <person name="Jiang F."/>
            <person name="Liu H."/>
            <person name="Zhao H."/>
            <person name="Xu D."/>
            <person name="Zhang Y."/>
        </authorList>
    </citation>
    <scope>NUCLEOTIDE SEQUENCE [LARGE SCALE GENOMIC DNA]</scope>
    <source>
        <strain evidence="2">cv. Punajuju</strain>
        <tissue evidence="1">Leaves</tissue>
    </source>
</reference>
<dbReference type="Proteomes" id="UP001055811">
    <property type="component" value="Linkage Group LG02"/>
</dbReference>
<gene>
    <name evidence="1" type="ORF">L2E82_09095</name>
</gene>
<keyword evidence="2" id="KW-1185">Reference proteome</keyword>
<protein>
    <submittedName>
        <fullName evidence="1">Uncharacterized protein</fullName>
    </submittedName>
</protein>
<sequence length="254" mass="28776">MAQPVHRQDQHTFVIEDDEITDSDSVSNTQEPVPNYWQSEIFRKNDQLMFHRIEEGTSDYVNVKRSFVNGMRNSEKPIHVVGIYKKNYQWSVMDGARAETFRVFAKAVTSRNGGDPNIKYGWYGGSREEIRAILSHGFCSFENRSSSHGDGGYFSPANNPMASARMSPADVDGVKHILLCRLILGKPEPIPFGSQIHLPTLTKFDTGVDDISSPTKYIIWEPYMNTSVFPVFIVSFKIESISTGKQPNTFNLFH</sequence>